<evidence type="ECO:0000256" key="2">
    <source>
        <dbReference type="SAM" id="MobiDB-lite"/>
    </source>
</evidence>
<dbReference type="GO" id="GO:0016787">
    <property type="term" value="F:hydrolase activity"/>
    <property type="evidence" value="ECO:0007669"/>
    <property type="project" value="UniProtKB-KW"/>
</dbReference>
<dbReference type="PANTHER" id="PTHR48081:SF8">
    <property type="entry name" value="ALPHA_BETA HYDROLASE FOLD-3 DOMAIN-CONTAINING PROTEIN-RELATED"/>
    <property type="match status" value="1"/>
</dbReference>
<organism evidence="3 4">
    <name type="scientific">Symbiodinium microadriaticum</name>
    <name type="common">Dinoflagellate</name>
    <name type="synonym">Zooxanthella microadriatica</name>
    <dbReference type="NCBI Taxonomy" id="2951"/>
    <lineage>
        <taxon>Eukaryota</taxon>
        <taxon>Sar</taxon>
        <taxon>Alveolata</taxon>
        <taxon>Dinophyceae</taxon>
        <taxon>Suessiales</taxon>
        <taxon>Symbiodiniaceae</taxon>
        <taxon>Symbiodinium</taxon>
    </lineage>
</organism>
<dbReference type="Gene3D" id="3.40.50.1820">
    <property type="entry name" value="alpha/beta hydrolase"/>
    <property type="match status" value="2"/>
</dbReference>
<accession>A0A1Q9CZW1</accession>
<keyword evidence="4" id="KW-1185">Reference proteome</keyword>
<dbReference type="PANTHER" id="PTHR48081">
    <property type="entry name" value="AB HYDROLASE SUPERFAMILY PROTEIN C4A8.06C"/>
    <property type="match status" value="1"/>
</dbReference>
<feature type="compositionally biased region" description="Low complexity" evidence="2">
    <location>
        <begin position="226"/>
        <end position="251"/>
    </location>
</feature>
<feature type="region of interest" description="Disordered" evidence="2">
    <location>
        <begin position="204"/>
        <end position="304"/>
    </location>
</feature>
<dbReference type="AlphaFoldDB" id="A0A1Q9CZW1"/>
<proteinExistence type="predicted"/>
<evidence type="ECO:0008006" key="5">
    <source>
        <dbReference type="Google" id="ProtNLM"/>
    </source>
</evidence>
<dbReference type="InterPro" id="IPR050300">
    <property type="entry name" value="GDXG_lipolytic_enzyme"/>
</dbReference>
<dbReference type="Proteomes" id="UP000186817">
    <property type="component" value="Unassembled WGS sequence"/>
</dbReference>
<name>A0A1Q9CZW1_SYMMI</name>
<evidence type="ECO:0000313" key="4">
    <source>
        <dbReference type="Proteomes" id="UP000186817"/>
    </source>
</evidence>
<dbReference type="InterPro" id="IPR029058">
    <property type="entry name" value="AB_hydrolase_fold"/>
</dbReference>
<evidence type="ECO:0000256" key="1">
    <source>
        <dbReference type="ARBA" id="ARBA00022801"/>
    </source>
</evidence>
<protein>
    <recommendedName>
        <fullName evidence="5">Alpha/beta hydrolase fold-3 domain-containing protein</fullName>
    </recommendedName>
</protein>
<dbReference type="EMBL" id="LSRX01000813">
    <property type="protein sequence ID" value="OLP88459.1"/>
    <property type="molecule type" value="Genomic_DNA"/>
</dbReference>
<evidence type="ECO:0000313" key="3">
    <source>
        <dbReference type="EMBL" id="OLP88459.1"/>
    </source>
</evidence>
<dbReference type="OrthoDB" id="436365at2759"/>
<dbReference type="SUPFAM" id="SSF53474">
    <property type="entry name" value="alpha/beta-Hydrolases"/>
    <property type="match status" value="1"/>
</dbReference>
<gene>
    <name evidence="3" type="ORF">AK812_SmicGene30192</name>
</gene>
<keyword evidence="1" id="KW-0378">Hydrolase</keyword>
<sequence length="647" mass="68148">MTTIATSLSIMCCFGAAPWSSLAAIAALIAGILKRLKSFEVQGCLCLSSDGMSTYSLQSPPGAPPGPGQGLQKRLTSVVRPAAHPGSVPYYVRAPAPAVQVQVAGAPRPGGPGVGPGVPGVAQSAAPLPRPVRWSVAPGTVTSPLAGHPGMPVVRPVPVVPKQPIPAAPAVVQAPRPVNAANPVPVPQPGHVHPLQVLGQSLAVAQAPAQAEQEPETSEETRPESEASSTTSPRSAPSPAGATASPPTDSPNDLKTPEPTGTPKGQPVPAVEELQSKKVAAESNSDTKPAEKPRDSSCTKSARHRDQPALAVLAAAFAAGTADDVHLQRGFAADVRKLELPEAGLYPDIEDMGSAEWPTWVDSTAEDTGRGGAIAFVPSSVRSDSHCIYFVHGGGFEYGSPLEDGYDSLCSRVAAGSGLVVVCPDHPLSGESRPFKAPEIIDVLLKGIDLARQTALSVALRALEKDDTELTASLCGLVLISPWLDLSCGSHTYVSNAYAEEADTGDLAFREHADDNRASFRRMAMTYTGSSGLVKDATFSPYWLVRNLESDLVAKLAKLQTPMWICAGAAETLSGEVLDFAERLRGKVPIEAWLHEGMFHDWVMYTTDHPMPSKDAAMNNMFDFIARIRGTSFTPANGIHYYIEEWE</sequence>
<feature type="compositionally biased region" description="Basic and acidic residues" evidence="2">
    <location>
        <begin position="288"/>
        <end position="297"/>
    </location>
</feature>
<reference evidence="3 4" key="1">
    <citation type="submission" date="2016-02" db="EMBL/GenBank/DDBJ databases">
        <title>Genome analysis of coral dinoflagellate symbionts highlights evolutionary adaptations to a symbiotic lifestyle.</title>
        <authorList>
            <person name="Aranda M."/>
            <person name="Li Y."/>
            <person name="Liew Y.J."/>
            <person name="Baumgarten S."/>
            <person name="Simakov O."/>
            <person name="Wilson M."/>
            <person name="Piel J."/>
            <person name="Ashoor H."/>
            <person name="Bougouffa S."/>
            <person name="Bajic V.B."/>
            <person name="Ryu T."/>
            <person name="Ravasi T."/>
            <person name="Bayer T."/>
            <person name="Micklem G."/>
            <person name="Kim H."/>
            <person name="Bhak J."/>
            <person name="Lajeunesse T.C."/>
            <person name="Voolstra C.R."/>
        </authorList>
    </citation>
    <scope>NUCLEOTIDE SEQUENCE [LARGE SCALE GENOMIC DNA]</scope>
    <source>
        <strain evidence="3 4">CCMP2467</strain>
    </source>
</reference>
<comment type="caution">
    <text evidence="3">The sequence shown here is derived from an EMBL/GenBank/DDBJ whole genome shotgun (WGS) entry which is preliminary data.</text>
</comment>